<protein>
    <submittedName>
        <fullName evidence="3">Outer membrane beta-barrel protein</fullName>
    </submittedName>
</protein>
<evidence type="ECO:0000256" key="1">
    <source>
        <dbReference type="SAM" id="SignalP"/>
    </source>
</evidence>
<comment type="caution">
    <text evidence="3">The sequence shown here is derived from an EMBL/GenBank/DDBJ whole genome shotgun (WGS) entry which is preliminary data.</text>
</comment>
<evidence type="ECO:0000313" key="3">
    <source>
        <dbReference type="EMBL" id="MBC5620070.1"/>
    </source>
</evidence>
<dbReference type="EMBL" id="JACOOH010000001">
    <property type="protein sequence ID" value="MBC5620070.1"/>
    <property type="molecule type" value="Genomic_DNA"/>
</dbReference>
<proteinExistence type="predicted"/>
<gene>
    <name evidence="3" type="ORF">H8S64_03045</name>
</gene>
<accession>A0ABR7CY34</accession>
<keyword evidence="1" id="KW-0732">Signal</keyword>
<evidence type="ECO:0000259" key="2">
    <source>
        <dbReference type="Pfam" id="PF13568"/>
    </source>
</evidence>
<keyword evidence="4" id="KW-1185">Reference proteome</keyword>
<dbReference type="RefSeq" id="WP_186974886.1">
    <property type="nucleotide sequence ID" value="NZ_JACOOH010000001.1"/>
</dbReference>
<organism evidence="3 4">
    <name type="scientific">Butyricimonas hominis</name>
    <dbReference type="NCBI Taxonomy" id="2763032"/>
    <lineage>
        <taxon>Bacteria</taxon>
        <taxon>Pseudomonadati</taxon>
        <taxon>Bacteroidota</taxon>
        <taxon>Bacteroidia</taxon>
        <taxon>Bacteroidales</taxon>
        <taxon>Odoribacteraceae</taxon>
        <taxon>Butyricimonas</taxon>
    </lineage>
</organism>
<evidence type="ECO:0000313" key="4">
    <source>
        <dbReference type="Proteomes" id="UP000646484"/>
    </source>
</evidence>
<feature type="domain" description="Outer membrane protein beta-barrel" evidence="2">
    <location>
        <begin position="111"/>
        <end position="250"/>
    </location>
</feature>
<feature type="chain" id="PRO_5046383137" evidence="1">
    <location>
        <begin position="19"/>
        <end position="274"/>
    </location>
</feature>
<name>A0ABR7CY34_9BACT</name>
<feature type="signal peptide" evidence="1">
    <location>
        <begin position="1"/>
        <end position="18"/>
    </location>
</feature>
<dbReference type="InterPro" id="IPR025665">
    <property type="entry name" value="Beta-barrel_OMP_2"/>
</dbReference>
<sequence length="274" mass="31470">MKSIIIPLALLLSIPVMARDNGTGTSDTLRRDVKEIHLQDRETSRQVKKSEILSAPIHRHIYQRSQNPRFRGHWSGFNLGFADFGDYDIVPGGSPFMDLQRKNSLVMQFNMFQYSMRLNKLNNFGLVTGLGLEYQRFRFEHKNSIQRGENGKIYPLEIDHVKKSSLKNLYLTVPLICEWQFPAKNHRRAYVGAGIMGGLRLHTKTKVVYKNENGDKRRYKKAGNYSMNPVKADIVARVGYDKLALWGSYTLNRMMKSGKAPDLHPYVIGFGVNF</sequence>
<reference evidence="3 4" key="1">
    <citation type="submission" date="2020-08" db="EMBL/GenBank/DDBJ databases">
        <title>Genome public.</title>
        <authorList>
            <person name="Liu C."/>
            <person name="Sun Q."/>
        </authorList>
    </citation>
    <scope>NUCLEOTIDE SEQUENCE [LARGE SCALE GENOMIC DNA]</scope>
    <source>
        <strain evidence="3 4">NSJ-56</strain>
    </source>
</reference>
<dbReference type="Proteomes" id="UP000646484">
    <property type="component" value="Unassembled WGS sequence"/>
</dbReference>
<dbReference type="Pfam" id="PF13568">
    <property type="entry name" value="OMP_b-brl_2"/>
    <property type="match status" value="1"/>
</dbReference>